<evidence type="ECO:0000313" key="1">
    <source>
        <dbReference type="EMBL" id="CDB46344.1"/>
    </source>
</evidence>
<dbReference type="Proteomes" id="UP000484547">
    <property type="component" value="Unassembled WGS sequence"/>
</dbReference>
<name>A0A3G9H199_9FIRM</name>
<comment type="caution">
    <text evidence="1">The sequence shown here is derived from an EMBL/GenBank/DDBJ whole genome shotgun (WGS) entry which is preliminary data.</text>
</comment>
<dbReference type="InterPro" id="IPR032587">
    <property type="entry name" value="DUF4911"/>
</dbReference>
<evidence type="ECO:0000313" key="2">
    <source>
        <dbReference type="EMBL" id="MTT75126.1"/>
    </source>
</evidence>
<dbReference type="OrthoDB" id="2084209at2"/>
<dbReference type="EMBL" id="WNBW01000001">
    <property type="protein sequence ID" value="MTU03257.1"/>
    <property type="molecule type" value="Genomic_DNA"/>
</dbReference>
<keyword evidence="4" id="KW-1185">Reference proteome</keyword>
<accession>R6IIF6</accession>
<dbReference type="EMBL" id="CBDS010000087">
    <property type="protein sequence ID" value="CDB46344.1"/>
    <property type="molecule type" value="Genomic_DNA"/>
</dbReference>
<dbReference type="Proteomes" id="UP000443070">
    <property type="component" value="Unassembled WGS sequence"/>
</dbReference>
<proteinExistence type="predicted"/>
<organism evidence="1">
    <name type="scientific">Phascolarctobacterium faecium</name>
    <dbReference type="NCBI Taxonomy" id="33025"/>
    <lineage>
        <taxon>Bacteria</taxon>
        <taxon>Bacillati</taxon>
        <taxon>Bacillota</taxon>
        <taxon>Negativicutes</taxon>
        <taxon>Acidaminococcales</taxon>
        <taxon>Acidaminococcaceae</taxon>
        <taxon>Phascolarctobacterium</taxon>
    </lineage>
</organism>
<dbReference type="RefSeq" id="WP_021718300.1">
    <property type="nucleotide sequence ID" value="NZ_AP019004.1"/>
</dbReference>
<sequence length="76" mass="8680">MLEDRSTIYAKVAPERIADVNWIMEGYEHLALVSTIDHQEGIILLRGTPDTYNDVLEIVENMPFSVEILESFNEAL</sequence>
<dbReference type="AlphaFoldDB" id="A0A3G9H199"/>
<reference evidence="1" key="1">
    <citation type="submission" date="2012-11" db="EMBL/GenBank/DDBJ databases">
        <title>Dependencies among metagenomic species, viruses, plasmids and units of genetic variation.</title>
        <authorList>
            <person name="Nielsen H.B."/>
            <person name="Almeida M."/>
            <person name="Juncker A.S."/>
            <person name="Rasmussen S."/>
            <person name="Li J."/>
            <person name="Sunagawa S."/>
            <person name="Plichta D."/>
            <person name="Gautier L."/>
            <person name="Le Chatelier E."/>
            <person name="Peletier E."/>
            <person name="Bonde I."/>
            <person name="Nielsen T."/>
            <person name="Manichanh C."/>
            <person name="Arumugam M."/>
            <person name="Batto J."/>
            <person name="Santos M.B.Q.D."/>
            <person name="Blom N."/>
            <person name="Borruel N."/>
            <person name="Burgdorf K.S."/>
            <person name="Boumezbeur F."/>
            <person name="Casellas F."/>
            <person name="Dore J."/>
            <person name="Guarner F."/>
            <person name="Hansen T."/>
            <person name="Hildebrand F."/>
            <person name="Kaas R.S."/>
            <person name="Kennedy S."/>
            <person name="Kristiansen K."/>
            <person name="Kultima J.R."/>
            <person name="Leonard P."/>
            <person name="Levenez F."/>
            <person name="Lund O."/>
            <person name="Moumen B."/>
            <person name="Le Paslier D."/>
            <person name="Pons N."/>
            <person name="Pedersen O."/>
            <person name="Prifti E."/>
            <person name="Qin J."/>
            <person name="Raes J."/>
            <person name="Tap J."/>
            <person name="Tims S."/>
            <person name="Ussery D.W."/>
            <person name="Yamada T."/>
            <person name="MetaHit consortium"/>
            <person name="Renault P."/>
            <person name="Sicheritz-Ponten T."/>
            <person name="Bork P."/>
            <person name="Wang J."/>
            <person name="Brunak S."/>
            <person name="Ehrlich S.D."/>
        </authorList>
    </citation>
    <scope>NUCLEOTIDE SEQUENCE [LARGE SCALE GENOMIC DNA]</scope>
</reference>
<gene>
    <name evidence="1" type="ORF">BN533_01400</name>
    <name evidence="2" type="ORF">GMD11_02430</name>
    <name evidence="3" type="ORF">GMD18_02425</name>
</gene>
<dbReference type="Pfam" id="PF16256">
    <property type="entry name" value="DUF4911"/>
    <property type="match status" value="1"/>
</dbReference>
<dbReference type="GeneID" id="49407125"/>
<evidence type="ECO:0000313" key="3">
    <source>
        <dbReference type="EMBL" id="MTU03257.1"/>
    </source>
</evidence>
<protein>
    <submittedName>
        <fullName evidence="2">DUF4911 domain-containing protein</fullName>
    </submittedName>
</protein>
<evidence type="ECO:0000313" key="4">
    <source>
        <dbReference type="Proteomes" id="UP000443070"/>
    </source>
</evidence>
<dbReference type="EMBL" id="WNBM01000001">
    <property type="protein sequence ID" value="MTT75126.1"/>
    <property type="molecule type" value="Genomic_DNA"/>
</dbReference>
<reference evidence="4 5" key="2">
    <citation type="journal article" date="2019" name="Nat. Med.">
        <title>A library of human gut bacterial isolates paired with longitudinal multiomics data enables mechanistic microbiome research.</title>
        <authorList>
            <person name="Poyet M."/>
            <person name="Groussin M."/>
            <person name="Gibbons S.M."/>
            <person name="Avila-Pacheco J."/>
            <person name="Jiang X."/>
            <person name="Kearney S.M."/>
            <person name="Perrotta A.R."/>
            <person name="Berdy B."/>
            <person name="Zhao S."/>
            <person name="Lieberman T.D."/>
            <person name="Swanson P.K."/>
            <person name="Smith M."/>
            <person name="Roesemann S."/>
            <person name="Alexander J.E."/>
            <person name="Rich S.A."/>
            <person name="Livny J."/>
            <person name="Vlamakis H."/>
            <person name="Clish C."/>
            <person name="Bullock K."/>
            <person name="Deik A."/>
            <person name="Scott J."/>
            <person name="Pierce K.A."/>
            <person name="Xavier R.J."/>
            <person name="Alm E.J."/>
        </authorList>
    </citation>
    <scope>NUCLEOTIDE SEQUENCE [LARGE SCALE GENOMIC DNA]</scope>
    <source>
        <strain evidence="2 5">BIOML-A13</strain>
        <strain evidence="3 4">BIOML-A3</strain>
    </source>
</reference>
<accession>A0A3G9H199</accession>
<evidence type="ECO:0000313" key="5">
    <source>
        <dbReference type="Proteomes" id="UP000484547"/>
    </source>
</evidence>